<evidence type="ECO:0000313" key="1">
    <source>
        <dbReference type="EMBL" id="OZI31960.1"/>
    </source>
</evidence>
<dbReference type="Proteomes" id="UP000216020">
    <property type="component" value="Unassembled WGS sequence"/>
</dbReference>
<dbReference type="AlphaFoldDB" id="A0A261S593"/>
<keyword evidence="2" id="KW-1185">Reference proteome</keyword>
<organism evidence="1 2">
    <name type="scientific">Bordetella genomosp. 10</name>
    <dbReference type="NCBI Taxonomy" id="1416804"/>
    <lineage>
        <taxon>Bacteria</taxon>
        <taxon>Pseudomonadati</taxon>
        <taxon>Pseudomonadota</taxon>
        <taxon>Betaproteobacteria</taxon>
        <taxon>Burkholderiales</taxon>
        <taxon>Alcaligenaceae</taxon>
        <taxon>Bordetella</taxon>
    </lineage>
</organism>
<dbReference type="EMBL" id="NEVM01000005">
    <property type="protein sequence ID" value="OZI31960.1"/>
    <property type="molecule type" value="Genomic_DNA"/>
</dbReference>
<dbReference type="PANTHER" id="PTHR32305:SF15">
    <property type="entry name" value="PROTEIN RHSA-RELATED"/>
    <property type="match status" value="1"/>
</dbReference>
<sequence length="1126" mass="122553">MPPLCAGTPTITVRDNRGLEVRTLRYNRAVAGAVAAQCVEALAYNALDQLVASQDPRFFGGSTLNARYTPALTGQALATASADGGTSLACADIAGRPFWQSSRGRDAGQKRDNEIAVFQYYDALGRPARRDRTLQSITEEPANVPAGSTDLWWYGDYGGPAGAAYDPHDASDPRNANQRGQLLQHFDTAGLLDMSALGYGVQGDDGEPAALRQDRFFLAATCDPDNTWDPADTKPPFARNRMLLEPGDPYSTCWTLNALSQVLVRTDARGHRQHTAYDRAGRKYSVSVTPAGGGLMPVTAAVTYTAAGGIDTRSDANRIQVVHAYEPQATQRLVSMTASRTSAAGHAATTTLQALTYTYDGVGNVTALSDAGAGAQVGFFRNRMTTPDRAYAYDALYRLTSASGRENYVDDTPKGTDWPGGAFSPSSTPDYRPYTRRYTYDLGGNLTAIGCADWTGATPPTRNLAVGRASNRAVCTANGSGPTPENIDDYFDGAGKSICMDGNVNQPMYWTPLHRLYCVVTAYRDPGQGQVSDWSESDREQYAYDGDGQRVRKYGSSKAGSIWNHTDTRYLPGLELRGDTGTGERLEVIVLDDGARVLNWPDGTGQPADMPNLQLRYRYADRQDSCSLETDEDGNVITREEYYPYGGTAVLTSRTDSEVKYKFIRYCGKERDTTGFYYYGLRYYQPWTGRWISPDPAGAIDGLNLYRAMGNNPATLVDAFGAVGEEPRSFWQSVTGAFTSCFTRPSASRVEDADLDTESPTASLLDELDRCTGDDDTRPAWATNHEDIAVDAAEIQRIVDGAKITNVVAFMAGLDGRITSPRALFGPAIRYFVDFGGHRPSFTVAGIPVDVDYDAQIDEAMRVLSRTAREVDVSVGKAENSSDANLLFTVGAAEDVGDGFHAIAWALRIPVRLKDEGERYVGRIVLGSKQSVRELDSFLMHYLQSPELNGQWFDDQLQKAKNDHALISEWASSLSESARGAVAAASLRMVLIHEGGHAIFGLDHPEDYMKSMEASVRMNPGGVRYGDRTMLSGLLADSHGTRQFFIHDGESPPVMSSARSTVIKKMIAQKARGGPVDFDFSASEKASIVSAYKYRQLISRHGDPAQRLLVRRPLPAGRATVAEPPP</sequence>
<protein>
    <submittedName>
        <fullName evidence="1">Uncharacterized protein</fullName>
    </submittedName>
</protein>
<name>A0A261S593_9BORD</name>
<dbReference type="InterPro" id="IPR022385">
    <property type="entry name" value="Rhs_assc_core"/>
</dbReference>
<dbReference type="InterPro" id="IPR050708">
    <property type="entry name" value="T6SS_VgrG/RHS"/>
</dbReference>
<gene>
    <name evidence="1" type="ORF">CAL29_29360</name>
</gene>
<dbReference type="PANTHER" id="PTHR32305">
    <property type="match status" value="1"/>
</dbReference>
<accession>A0A261S593</accession>
<reference evidence="2" key="1">
    <citation type="submission" date="2017-05" db="EMBL/GenBank/DDBJ databases">
        <title>Complete and WGS of Bordetella genogroups.</title>
        <authorList>
            <person name="Spilker T."/>
            <person name="Lipuma J."/>
        </authorList>
    </citation>
    <scope>NUCLEOTIDE SEQUENCE [LARGE SCALE GENOMIC DNA]</scope>
    <source>
        <strain evidence="2">AU16122</strain>
    </source>
</reference>
<proteinExistence type="predicted"/>
<evidence type="ECO:0000313" key="2">
    <source>
        <dbReference type="Proteomes" id="UP000216020"/>
    </source>
</evidence>
<dbReference type="NCBIfam" id="TIGR03696">
    <property type="entry name" value="Rhs_assc_core"/>
    <property type="match status" value="1"/>
</dbReference>
<dbReference type="Gene3D" id="2.180.10.10">
    <property type="entry name" value="RHS repeat-associated core"/>
    <property type="match status" value="1"/>
</dbReference>
<comment type="caution">
    <text evidence="1">The sequence shown here is derived from an EMBL/GenBank/DDBJ whole genome shotgun (WGS) entry which is preliminary data.</text>
</comment>